<dbReference type="GO" id="GO:0000731">
    <property type="term" value="P:DNA synthesis involved in DNA repair"/>
    <property type="evidence" value="ECO:0007669"/>
    <property type="project" value="TreeGrafter"/>
</dbReference>
<dbReference type="SUPFAM" id="SSF52540">
    <property type="entry name" value="P-loop containing nucleoside triphosphate hydrolases"/>
    <property type="match status" value="1"/>
</dbReference>
<dbReference type="PANTHER" id="PTHR32182">
    <property type="entry name" value="DNA REPLICATION AND REPAIR PROTEIN RECF"/>
    <property type="match status" value="1"/>
</dbReference>
<reference evidence="2 3" key="1">
    <citation type="submission" date="2020-08" db="EMBL/GenBank/DDBJ databases">
        <title>Genomic Encyclopedia of Type Strains, Phase IV (KMG-V): Genome sequencing to study the core and pangenomes of soil and plant-associated prokaryotes.</title>
        <authorList>
            <person name="Whitman W."/>
        </authorList>
    </citation>
    <scope>NUCLEOTIDE SEQUENCE [LARGE SCALE GENOMIC DNA]</scope>
    <source>
        <strain evidence="2 3">X5P3</strain>
    </source>
</reference>
<proteinExistence type="predicted"/>
<evidence type="ECO:0000313" key="3">
    <source>
        <dbReference type="Proteomes" id="UP000584867"/>
    </source>
</evidence>
<dbReference type="GO" id="GO:0006302">
    <property type="term" value="P:double-strand break repair"/>
    <property type="evidence" value="ECO:0007669"/>
    <property type="project" value="TreeGrafter"/>
</dbReference>
<dbReference type="RefSeq" id="WP_184256080.1">
    <property type="nucleotide sequence ID" value="NZ_JACHIO010000010.1"/>
</dbReference>
<dbReference type="PIRSF" id="PIRSF029347">
    <property type="entry name" value="RecF"/>
    <property type="match status" value="1"/>
</dbReference>
<dbReference type="EMBL" id="JACHIO010000010">
    <property type="protein sequence ID" value="MBB5064289.1"/>
    <property type="molecule type" value="Genomic_DNA"/>
</dbReference>
<dbReference type="PANTHER" id="PTHR32182:SF22">
    <property type="entry name" value="ATP-DEPENDENT ENDONUCLEASE, OLD FAMILY-RELATED"/>
    <property type="match status" value="1"/>
</dbReference>
<gene>
    <name evidence="2" type="ORF">HDF15_002643</name>
</gene>
<dbReference type="GO" id="GO:0005524">
    <property type="term" value="F:ATP binding"/>
    <property type="evidence" value="ECO:0007669"/>
    <property type="project" value="InterPro"/>
</dbReference>
<dbReference type="Proteomes" id="UP000584867">
    <property type="component" value="Unassembled WGS sequence"/>
</dbReference>
<protein>
    <submittedName>
        <fullName evidence="2">Putative ATPase</fullName>
    </submittedName>
</protein>
<dbReference type="AlphaFoldDB" id="A0A7W7ZR57"/>
<organism evidence="2 3">
    <name type="scientific">Granulicella mallensis</name>
    <dbReference type="NCBI Taxonomy" id="940614"/>
    <lineage>
        <taxon>Bacteria</taxon>
        <taxon>Pseudomonadati</taxon>
        <taxon>Acidobacteriota</taxon>
        <taxon>Terriglobia</taxon>
        <taxon>Terriglobales</taxon>
        <taxon>Acidobacteriaceae</taxon>
        <taxon>Granulicella</taxon>
    </lineage>
</organism>
<sequence>MTHPFIKSIRPVNLLSFGPEAEPIELRSLNILIGPNGSGKSNFIEIIRLLHVLPNKDPWSSVLATGGVSEWVWKGKKNKSLLCALHAQLSLGDVRTSQIGDKSEYFNLSINLELYESSFRIKRESIGTSDIGGNINTLQSWFERDGPYGTLHLRMARADEGPIVFGLNTDRSVIAQLASPSVQASNIGQILPELFEIAEFLESFDFHQDWEFGVDCPPRDPQPVGQSIVRLEENGINLAQMLAHYKDDHKPVFERLTDLVRRFYEPVKSVEVRVVSTHLQVAIEEIGGFSVPAYRLSDGMLRWLAILAILLNPTPPPVTCIDEPELGLHPDIIPTLADLLREASMRTQLIVTTHSTALVDAFSDDPEVICVSEKIDGSTVIRRLSQPDLAVWLKDYSLGNLWASGEIGGNRW</sequence>
<feature type="domain" description="ATPase AAA-type core" evidence="1">
    <location>
        <begin position="29"/>
        <end position="53"/>
    </location>
</feature>
<evidence type="ECO:0000259" key="1">
    <source>
        <dbReference type="Pfam" id="PF13304"/>
    </source>
</evidence>
<evidence type="ECO:0000313" key="2">
    <source>
        <dbReference type="EMBL" id="MBB5064289.1"/>
    </source>
</evidence>
<dbReference type="InterPro" id="IPR027417">
    <property type="entry name" value="P-loop_NTPase"/>
</dbReference>
<feature type="domain" description="ATPase AAA-type core" evidence="1">
    <location>
        <begin position="244"/>
        <end position="360"/>
    </location>
</feature>
<name>A0A7W7ZR57_9BACT</name>
<accession>A0A7W7ZR57</accession>
<dbReference type="Pfam" id="PF13304">
    <property type="entry name" value="AAA_21"/>
    <property type="match status" value="2"/>
</dbReference>
<comment type="caution">
    <text evidence="2">The sequence shown here is derived from an EMBL/GenBank/DDBJ whole genome shotgun (WGS) entry which is preliminary data.</text>
</comment>
<dbReference type="CDD" id="cd00267">
    <property type="entry name" value="ABC_ATPase"/>
    <property type="match status" value="1"/>
</dbReference>
<dbReference type="InterPro" id="IPR014555">
    <property type="entry name" value="RecF-like"/>
</dbReference>
<dbReference type="Gene3D" id="3.40.50.300">
    <property type="entry name" value="P-loop containing nucleotide triphosphate hydrolases"/>
    <property type="match status" value="2"/>
</dbReference>
<dbReference type="InterPro" id="IPR003959">
    <property type="entry name" value="ATPase_AAA_core"/>
</dbReference>
<dbReference type="GO" id="GO:0016887">
    <property type="term" value="F:ATP hydrolysis activity"/>
    <property type="evidence" value="ECO:0007669"/>
    <property type="project" value="InterPro"/>
</dbReference>